<reference evidence="2 3" key="1">
    <citation type="journal article" date="2015" name="Infect. Genet. Evol.">
        <title>Genomic sequences of six botulinum neurotoxin-producing strains representing three clostridial species illustrate the mobility and diversity of botulinum neurotoxin genes.</title>
        <authorList>
            <person name="Smith T.J."/>
            <person name="Hill K.K."/>
            <person name="Xie G."/>
            <person name="Foley B.T."/>
            <person name="Williamson C.H."/>
            <person name="Foster J.T."/>
            <person name="Johnson S.L."/>
            <person name="Chertkov O."/>
            <person name="Teshima H."/>
            <person name="Gibbons H.S."/>
            <person name="Johnsky L.A."/>
            <person name="Karavis M.A."/>
            <person name="Smith L.A."/>
        </authorList>
    </citation>
    <scope>NUCLEOTIDE SEQUENCE [LARGE SCALE GENOMIC DNA]</scope>
    <source>
        <strain evidence="2 3">CDC 2741</strain>
    </source>
</reference>
<keyword evidence="1" id="KW-1133">Transmembrane helix</keyword>
<gene>
    <name evidence="2" type="ORF">U732_3155</name>
</gene>
<dbReference type="Proteomes" id="UP000031366">
    <property type="component" value="Unassembled WGS sequence"/>
</dbReference>
<dbReference type="AlphaFoldDB" id="A0A0C1U430"/>
<dbReference type="EMBL" id="AYSO01000014">
    <property type="protein sequence ID" value="KIE47549.1"/>
    <property type="molecule type" value="Genomic_DNA"/>
</dbReference>
<sequence>MIIIGYNYKGKVKSKSKSSIKNRITLYFILILSIIIFFSLAKYKYTQYRCKNINYAIKKYSTSGVFNKYKLNKLESFQINYSDSNVAIVHLVGSTDKAPYKTINCTLVLKKNKKGMWKVAEYYPHSYFLLLFTQSLHMPLFILIQLSIKVTPVLSFIYSST</sequence>
<keyword evidence="3" id="KW-1185">Reference proteome</keyword>
<feature type="transmembrane region" description="Helical" evidence="1">
    <location>
        <begin position="127"/>
        <end position="148"/>
    </location>
</feature>
<name>A0A0C1U430_9CLOT</name>
<evidence type="ECO:0000313" key="2">
    <source>
        <dbReference type="EMBL" id="KIE47549.1"/>
    </source>
</evidence>
<keyword evidence="1" id="KW-0812">Transmembrane</keyword>
<organism evidence="2 3">
    <name type="scientific">Clostridium argentinense CDC 2741</name>
    <dbReference type="NCBI Taxonomy" id="1418104"/>
    <lineage>
        <taxon>Bacteria</taxon>
        <taxon>Bacillati</taxon>
        <taxon>Bacillota</taxon>
        <taxon>Clostridia</taxon>
        <taxon>Eubacteriales</taxon>
        <taxon>Clostridiaceae</taxon>
        <taxon>Clostridium</taxon>
    </lineage>
</organism>
<evidence type="ECO:0000313" key="3">
    <source>
        <dbReference type="Proteomes" id="UP000031366"/>
    </source>
</evidence>
<evidence type="ECO:0000256" key="1">
    <source>
        <dbReference type="SAM" id="Phobius"/>
    </source>
</evidence>
<accession>A0A0C1U430</accession>
<protein>
    <submittedName>
        <fullName evidence="2">Uncharacterized protein</fullName>
    </submittedName>
</protein>
<keyword evidence="1" id="KW-0472">Membrane</keyword>
<feature type="transmembrane region" description="Helical" evidence="1">
    <location>
        <begin position="24"/>
        <end position="41"/>
    </location>
</feature>
<proteinExistence type="predicted"/>
<comment type="caution">
    <text evidence="2">The sequence shown here is derived from an EMBL/GenBank/DDBJ whole genome shotgun (WGS) entry which is preliminary data.</text>
</comment>